<geneLocation type="plasmid" evidence="1">
    <name>unnamed5</name>
</geneLocation>
<accession>A0AAU7S6S8</accession>
<dbReference type="EC" id="3.1.21.-" evidence="1"/>
<gene>
    <name evidence="1" type="primary">mcrC</name>
    <name evidence="1" type="ORF">ABM479_35575</name>
</gene>
<dbReference type="GO" id="GO:0004519">
    <property type="term" value="F:endonuclease activity"/>
    <property type="evidence" value="ECO:0007669"/>
    <property type="project" value="UniProtKB-KW"/>
</dbReference>
<dbReference type="REBASE" id="838802">
    <property type="entry name" value="RspZPR3McrBCP"/>
</dbReference>
<dbReference type="PANTHER" id="PTHR38733">
    <property type="entry name" value="PROTEIN MCRC"/>
    <property type="match status" value="1"/>
</dbReference>
<dbReference type="RefSeq" id="WP_349963478.1">
    <property type="nucleotide sequence ID" value="NZ_CP157965.1"/>
</dbReference>
<organism evidence="1">
    <name type="scientific">Rhizobium sp. ZPR3</name>
    <dbReference type="NCBI Taxonomy" id="3158967"/>
    <lineage>
        <taxon>Bacteria</taxon>
        <taxon>Pseudomonadati</taxon>
        <taxon>Pseudomonadota</taxon>
        <taxon>Alphaproteobacteria</taxon>
        <taxon>Hyphomicrobiales</taxon>
        <taxon>Rhizobiaceae</taxon>
        <taxon>Rhizobium/Agrobacterium group</taxon>
        <taxon>Rhizobium</taxon>
    </lineage>
</organism>
<dbReference type="GO" id="GO:0009307">
    <property type="term" value="P:DNA restriction-modification system"/>
    <property type="evidence" value="ECO:0007669"/>
    <property type="project" value="InterPro"/>
</dbReference>
<dbReference type="NCBIfam" id="NF007277">
    <property type="entry name" value="PRK09736.1"/>
    <property type="match status" value="1"/>
</dbReference>
<dbReference type="InterPro" id="IPR019292">
    <property type="entry name" value="McrC"/>
</dbReference>
<evidence type="ECO:0000313" key="1">
    <source>
        <dbReference type="EMBL" id="XBT98165.1"/>
    </source>
</evidence>
<dbReference type="GO" id="GO:0016787">
    <property type="term" value="F:hydrolase activity"/>
    <property type="evidence" value="ECO:0007669"/>
    <property type="project" value="UniProtKB-KW"/>
</dbReference>
<keyword evidence="1" id="KW-0378">Hydrolase</keyword>
<sequence length="373" mass="41121">MNASGTTSAASGATWKSHAGIPVRNLWVLLVYAAGLADFLDPFDANVEDDADLPDVLARLLAYVVERRLRRNLSSGYRPRSAVVNRVRGRIDWLDTETRLLLPQGRIACTFEELTQDTPRNRLVLAALVQVRSRVMDAEIERKCAGLARTLLDAGVSPKRPTRAEMSRDTIARNDRDDIVMVRVAELALDLVLPAEAAGSAHLHGLDRDEHLLRRIFEQAVAGFYRHEVDGRDGWAVKGQALFHWDLDEPTAGLAAILPAMRADVVLQKGGERRIVLDTKFTGILTRRQYGGEGLKSGHLYQMYAYLRSQAGLGDGCADAAEGILLHPSVECLVDEAVTIQGHRLRFVTVDLAANADHIRKSLLKVVLGKVRS</sequence>
<dbReference type="Pfam" id="PF10117">
    <property type="entry name" value="McrBC"/>
    <property type="match status" value="1"/>
</dbReference>
<dbReference type="EMBL" id="CP157965">
    <property type="protein sequence ID" value="XBT98165.1"/>
    <property type="molecule type" value="Genomic_DNA"/>
</dbReference>
<name>A0AAU7S6S8_9HYPH</name>
<proteinExistence type="predicted"/>
<keyword evidence="1" id="KW-0540">Nuclease</keyword>
<dbReference type="InterPro" id="IPR014407">
    <property type="entry name" value="McrC_bac"/>
</dbReference>
<reference evidence="1" key="1">
    <citation type="submission" date="2024-06" db="EMBL/GenBank/DDBJ databases">
        <authorList>
            <person name="Li T."/>
            <person name="Gao R."/>
        </authorList>
    </citation>
    <scope>NUCLEOTIDE SEQUENCE</scope>
    <source>
        <strain evidence="1">ZPR3</strain>
        <plasmid evidence="1">unnamed5</plasmid>
    </source>
</reference>
<dbReference type="PIRSF" id="PIRSF003109">
    <property type="entry name" value="McrC"/>
    <property type="match status" value="1"/>
</dbReference>
<dbReference type="PANTHER" id="PTHR38733:SF1">
    <property type="entry name" value="TYPE IV METHYL-DIRECTED RESTRICTION ENZYME ECOKMCRBC"/>
    <property type="match status" value="1"/>
</dbReference>
<protein>
    <submittedName>
        <fullName evidence="1">5-methylcytosine-specific restriction endonuclease system specificity protein McrC</fullName>
        <ecNumber evidence="1">3.1.21.-</ecNumber>
    </submittedName>
</protein>
<keyword evidence="1" id="KW-0614">Plasmid</keyword>
<keyword evidence="1" id="KW-0255">Endonuclease</keyword>
<dbReference type="AlphaFoldDB" id="A0AAU7S6S8"/>